<keyword evidence="11" id="KW-1185">Reference proteome</keyword>
<gene>
    <name evidence="10" type="ORF">ACFFGN_08130</name>
</gene>
<dbReference type="InterPro" id="IPR013739">
    <property type="entry name" value="Beta_galactosidase_C"/>
</dbReference>
<keyword evidence="5 6" id="KW-0326">Glycosidase</keyword>
<dbReference type="SUPFAM" id="SSF51445">
    <property type="entry name" value="(Trans)glycosidases"/>
    <property type="match status" value="1"/>
</dbReference>
<comment type="catalytic activity">
    <reaction evidence="1 6">
        <text>Hydrolysis of terminal non-reducing beta-D-galactose residues in beta-D-galactosides.</text>
        <dbReference type="EC" id="3.2.1.23"/>
    </reaction>
</comment>
<dbReference type="PANTHER" id="PTHR36447">
    <property type="entry name" value="BETA-GALACTOSIDASE GANA"/>
    <property type="match status" value="1"/>
</dbReference>
<dbReference type="PIRSF" id="PIRSF001084">
    <property type="entry name" value="B-galactosidase"/>
    <property type="match status" value="1"/>
</dbReference>
<dbReference type="PANTHER" id="PTHR36447:SF1">
    <property type="entry name" value="BETA-GALACTOSIDASE GANA"/>
    <property type="match status" value="1"/>
</dbReference>
<dbReference type="EC" id="3.2.1.23" evidence="3 6"/>
<dbReference type="Pfam" id="PF08533">
    <property type="entry name" value="Glyco_hydro_42C"/>
    <property type="match status" value="1"/>
</dbReference>
<dbReference type="InterPro" id="IPR003476">
    <property type="entry name" value="Glyco_hydro_42"/>
</dbReference>
<dbReference type="RefSeq" id="WP_380044750.1">
    <property type="nucleotide sequence ID" value="NZ_JBHLTC010000008.1"/>
</dbReference>
<evidence type="ECO:0000313" key="11">
    <source>
        <dbReference type="Proteomes" id="UP001589890"/>
    </source>
</evidence>
<keyword evidence="4 6" id="KW-0378">Hydrolase</keyword>
<dbReference type="CDD" id="cd03143">
    <property type="entry name" value="A4_beta-galactosidase_middle_domain"/>
    <property type="match status" value="1"/>
</dbReference>
<evidence type="ECO:0000256" key="2">
    <source>
        <dbReference type="ARBA" id="ARBA00005940"/>
    </source>
</evidence>
<dbReference type="Gene3D" id="3.40.50.880">
    <property type="match status" value="1"/>
</dbReference>
<evidence type="ECO:0000259" key="8">
    <source>
        <dbReference type="Pfam" id="PF08532"/>
    </source>
</evidence>
<evidence type="ECO:0000313" key="10">
    <source>
        <dbReference type="EMBL" id="MFC0624027.1"/>
    </source>
</evidence>
<protein>
    <recommendedName>
        <fullName evidence="3 6">Beta-galactosidase</fullName>
        <shortName evidence="6">Beta-gal</shortName>
        <ecNumber evidence="3 6">3.2.1.23</ecNumber>
    </recommendedName>
</protein>
<comment type="caution">
    <text evidence="10">The sequence shown here is derived from an EMBL/GenBank/DDBJ whole genome shotgun (WGS) entry which is preliminary data.</text>
</comment>
<evidence type="ECO:0000259" key="9">
    <source>
        <dbReference type="Pfam" id="PF08533"/>
    </source>
</evidence>
<evidence type="ECO:0000256" key="3">
    <source>
        <dbReference type="ARBA" id="ARBA00012756"/>
    </source>
</evidence>
<dbReference type="Gene3D" id="2.60.40.1180">
    <property type="entry name" value="Golgi alpha-mannosidase II"/>
    <property type="match status" value="1"/>
</dbReference>
<evidence type="ECO:0000259" key="7">
    <source>
        <dbReference type="Pfam" id="PF02449"/>
    </source>
</evidence>
<feature type="domain" description="Beta-galactosidase trimerisation" evidence="8">
    <location>
        <begin position="392"/>
        <end position="593"/>
    </location>
</feature>
<dbReference type="Pfam" id="PF08532">
    <property type="entry name" value="Glyco_hydro_42M"/>
    <property type="match status" value="1"/>
</dbReference>
<evidence type="ECO:0000256" key="4">
    <source>
        <dbReference type="ARBA" id="ARBA00022801"/>
    </source>
</evidence>
<dbReference type="InterPro" id="IPR017853">
    <property type="entry name" value="GH"/>
</dbReference>
<feature type="domain" description="Beta-galactosidase C-terminal" evidence="9">
    <location>
        <begin position="601"/>
        <end position="649"/>
    </location>
</feature>
<dbReference type="InterPro" id="IPR013529">
    <property type="entry name" value="Glyco_hydro_42_N"/>
</dbReference>
<dbReference type="Proteomes" id="UP001589890">
    <property type="component" value="Unassembled WGS sequence"/>
</dbReference>
<feature type="domain" description="Glycoside hydrolase family 42 N-terminal" evidence="7">
    <location>
        <begin position="15"/>
        <end position="378"/>
    </location>
</feature>
<dbReference type="InterPro" id="IPR013738">
    <property type="entry name" value="Beta_galactosidase_Trimer"/>
</dbReference>
<dbReference type="EMBL" id="JBHLTC010000008">
    <property type="protein sequence ID" value="MFC0624027.1"/>
    <property type="molecule type" value="Genomic_DNA"/>
</dbReference>
<dbReference type="SUPFAM" id="SSF52317">
    <property type="entry name" value="Class I glutamine amidotransferase-like"/>
    <property type="match status" value="1"/>
</dbReference>
<dbReference type="Pfam" id="PF02449">
    <property type="entry name" value="Glyco_hydro_42"/>
    <property type="match status" value="1"/>
</dbReference>
<comment type="similarity">
    <text evidence="2 6">Belongs to the glycosyl hydrolase 42 family.</text>
</comment>
<evidence type="ECO:0000256" key="5">
    <source>
        <dbReference type="ARBA" id="ARBA00023295"/>
    </source>
</evidence>
<proteinExistence type="inferred from homology"/>
<sequence>MRWPLGVTGLCYGGDYNPEQWSPEVWKEDVALMRRAGVNLVSLGVFAWSSLEPEPGRYEFGWLDQVMDLLHDGDIKVNLATPTASPPPWFSLAHPDALPIDGDGVRLTHGSRDTYCVCAPAYREAASRIATALGDRYGNHPALAMWHVHNEYGSYCFCDHAAASFRRWLQERYGDLDRLNAAWTTAFWSQGYSAWEQIQPPRKTQYLSNPTQALDYRRFLSDELLAAFCEQRDILRERSAHIPVTTNFVFAPWVPVNHMRWAQEVDLVALDHYPETSDIGAEEQTAFGADLARGWAGGSWLLMEQASSVLNDAGRMHTKEPGRMARMSLSHVARGSRGAMFFQWRASRSGSEMWHAAMVPHAGPDSRVYREVAEFGALLPRLAELDDSTVDADVAILWDAESWWALQARMLPSPRLDYLASVRAMHRQFWQTGVGVDFVAPGTDLSSYRLVVVPSLYLITDAAAEVLRQYVDGGGQLLVTYFSGIVDENVQVRLGGYPGAFAEVLGIRVEEFHPLADDQMVSLTNGGQGSVWSEHVHLAGAKAVARYAEGTLEGIPAITRHTYGQGSAWYVSTQLADPAYSALIADVLAASGLEPVDKPAGVELIRRSSPTTNWLIAINHTPTPATLAATGTNALTGEPVTTPLTLPPHTPTILRT</sequence>
<evidence type="ECO:0000256" key="6">
    <source>
        <dbReference type="PIRNR" id="PIRNR001084"/>
    </source>
</evidence>
<reference evidence="10 11" key="1">
    <citation type="submission" date="2024-09" db="EMBL/GenBank/DDBJ databases">
        <authorList>
            <person name="Sun Q."/>
            <person name="Mori K."/>
        </authorList>
    </citation>
    <scope>NUCLEOTIDE SEQUENCE [LARGE SCALE GENOMIC DNA]</scope>
    <source>
        <strain evidence="10 11">CGMCC 1.15906</strain>
    </source>
</reference>
<evidence type="ECO:0000256" key="1">
    <source>
        <dbReference type="ARBA" id="ARBA00001412"/>
    </source>
</evidence>
<accession>A0ABV6QHC4</accession>
<dbReference type="InterPro" id="IPR013780">
    <property type="entry name" value="Glyco_hydro_b"/>
</dbReference>
<dbReference type="GO" id="GO:0004565">
    <property type="term" value="F:beta-galactosidase activity"/>
    <property type="evidence" value="ECO:0007669"/>
    <property type="project" value="UniProtKB-EC"/>
</dbReference>
<organism evidence="10 11">
    <name type="scientific">Kribbella deserti</name>
    <dbReference type="NCBI Taxonomy" id="1926257"/>
    <lineage>
        <taxon>Bacteria</taxon>
        <taxon>Bacillati</taxon>
        <taxon>Actinomycetota</taxon>
        <taxon>Actinomycetes</taxon>
        <taxon>Propionibacteriales</taxon>
        <taxon>Kribbellaceae</taxon>
        <taxon>Kribbella</taxon>
    </lineage>
</organism>
<dbReference type="Gene3D" id="3.20.20.80">
    <property type="entry name" value="Glycosidases"/>
    <property type="match status" value="1"/>
</dbReference>
<dbReference type="InterPro" id="IPR029062">
    <property type="entry name" value="Class_I_gatase-like"/>
</dbReference>
<name>A0ABV6QHC4_9ACTN</name>